<dbReference type="OrthoDB" id="9808524at2"/>
<comment type="similarity">
    <text evidence="2">Belongs to the DoxX family.</text>
</comment>
<keyword evidence="5 7" id="KW-1133">Transmembrane helix</keyword>
<reference evidence="8 9" key="1">
    <citation type="submission" date="2017-04" db="EMBL/GenBank/DDBJ databases">
        <authorList>
            <person name="Afonso C.L."/>
            <person name="Miller P.J."/>
            <person name="Scott M.A."/>
            <person name="Spackman E."/>
            <person name="Goraichik I."/>
            <person name="Dimitrov K.M."/>
            <person name="Suarez D.L."/>
            <person name="Swayne D.E."/>
        </authorList>
    </citation>
    <scope>NUCLEOTIDE SEQUENCE [LARGE SCALE GENOMIC DNA]</scope>
    <source>
        <strain evidence="8 9">CGMCC 1.12644</strain>
    </source>
</reference>
<keyword evidence="9" id="KW-1185">Reference proteome</keyword>
<dbReference type="GO" id="GO:0005886">
    <property type="term" value="C:plasma membrane"/>
    <property type="evidence" value="ECO:0007669"/>
    <property type="project" value="UniProtKB-SubCell"/>
</dbReference>
<evidence type="ECO:0000256" key="5">
    <source>
        <dbReference type="ARBA" id="ARBA00022989"/>
    </source>
</evidence>
<dbReference type="EMBL" id="FWYD01000001">
    <property type="protein sequence ID" value="SMC43651.1"/>
    <property type="molecule type" value="Genomic_DNA"/>
</dbReference>
<keyword evidence="3" id="KW-1003">Cell membrane</keyword>
<protein>
    <submittedName>
        <fullName evidence="8">Putative oxidoreductase</fullName>
    </submittedName>
</protein>
<accession>A0A1W1Z691</accession>
<evidence type="ECO:0000256" key="2">
    <source>
        <dbReference type="ARBA" id="ARBA00006679"/>
    </source>
</evidence>
<name>A0A1W1Z691_9RHOB</name>
<evidence type="ECO:0000256" key="4">
    <source>
        <dbReference type="ARBA" id="ARBA00022692"/>
    </source>
</evidence>
<evidence type="ECO:0000256" key="1">
    <source>
        <dbReference type="ARBA" id="ARBA00004651"/>
    </source>
</evidence>
<keyword evidence="6 7" id="KW-0472">Membrane</keyword>
<dbReference type="STRING" id="1387277.SAMN06295998_101258"/>
<evidence type="ECO:0000256" key="7">
    <source>
        <dbReference type="SAM" id="Phobius"/>
    </source>
</evidence>
<dbReference type="AlphaFoldDB" id="A0A1W1Z691"/>
<evidence type="ECO:0000313" key="8">
    <source>
        <dbReference type="EMBL" id="SMC43651.1"/>
    </source>
</evidence>
<comment type="subcellular location">
    <subcellularLocation>
        <location evidence="1">Cell membrane</location>
        <topology evidence="1">Multi-pass membrane protein</topology>
    </subcellularLocation>
</comment>
<dbReference type="InterPro" id="IPR032808">
    <property type="entry name" value="DoxX"/>
</dbReference>
<evidence type="ECO:0000256" key="6">
    <source>
        <dbReference type="ARBA" id="ARBA00023136"/>
    </source>
</evidence>
<evidence type="ECO:0000313" key="9">
    <source>
        <dbReference type="Proteomes" id="UP000192330"/>
    </source>
</evidence>
<dbReference type="Proteomes" id="UP000192330">
    <property type="component" value="Unassembled WGS sequence"/>
</dbReference>
<evidence type="ECO:0000256" key="3">
    <source>
        <dbReference type="ARBA" id="ARBA00022475"/>
    </source>
</evidence>
<feature type="transmembrane region" description="Helical" evidence="7">
    <location>
        <begin position="101"/>
        <end position="122"/>
    </location>
</feature>
<sequence length="135" mass="14615">MIQTLSNHAPKMFAILRIMTALLFIQHGTQKLFGIPAAEFSPELFTLMWWAGAIELVGGALILVGLFTRAAAFVTSGMMAVAYFMVHAGNSFFPANNSGDAAVLFCFVFLLFVFTGPGAWSLDRAQSRETGMVSV</sequence>
<feature type="transmembrane region" description="Helical" evidence="7">
    <location>
        <begin position="44"/>
        <end position="64"/>
    </location>
</feature>
<dbReference type="RefSeq" id="WP_084349989.1">
    <property type="nucleotide sequence ID" value="NZ_FWYD01000001.1"/>
</dbReference>
<organism evidence="8 9">
    <name type="scientific">Primorskyibacter flagellatus</name>
    <dbReference type="NCBI Taxonomy" id="1387277"/>
    <lineage>
        <taxon>Bacteria</taxon>
        <taxon>Pseudomonadati</taxon>
        <taxon>Pseudomonadota</taxon>
        <taxon>Alphaproteobacteria</taxon>
        <taxon>Rhodobacterales</taxon>
        <taxon>Roseobacteraceae</taxon>
        <taxon>Primorskyibacter</taxon>
    </lineage>
</organism>
<proteinExistence type="inferred from homology"/>
<feature type="transmembrane region" description="Helical" evidence="7">
    <location>
        <begin position="71"/>
        <end position="89"/>
    </location>
</feature>
<dbReference type="Pfam" id="PF07681">
    <property type="entry name" value="DoxX"/>
    <property type="match status" value="1"/>
</dbReference>
<keyword evidence="4 7" id="KW-0812">Transmembrane</keyword>
<dbReference type="PANTHER" id="PTHR33452:SF4">
    <property type="entry name" value="BLL4328 PROTEIN"/>
    <property type="match status" value="1"/>
</dbReference>
<dbReference type="InterPro" id="IPR051907">
    <property type="entry name" value="DoxX-like_oxidoreductase"/>
</dbReference>
<gene>
    <name evidence="8" type="ORF">SAMN06295998_101258</name>
</gene>
<dbReference type="PANTHER" id="PTHR33452">
    <property type="entry name" value="OXIDOREDUCTASE CATD-RELATED"/>
    <property type="match status" value="1"/>
</dbReference>